<evidence type="ECO:0000313" key="3">
    <source>
        <dbReference type="Proteomes" id="UP000094936"/>
    </source>
</evidence>
<dbReference type="InterPro" id="IPR003111">
    <property type="entry name" value="Lon_prtase_N"/>
</dbReference>
<dbReference type="PANTHER" id="PTHR46732:SF8">
    <property type="entry name" value="ATP-DEPENDENT PROTEASE LA (LON) DOMAIN PROTEIN"/>
    <property type="match status" value="1"/>
</dbReference>
<protein>
    <submittedName>
        <fullName evidence="2">ATP-dependent protease</fullName>
    </submittedName>
</protein>
<evidence type="ECO:0000313" key="2">
    <source>
        <dbReference type="EMBL" id="ODA35263.1"/>
    </source>
</evidence>
<dbReference type="GO" id="GO:0008233">
    <property type="term" value="F:peptidase activity"/>
    <property type="evidence" value="ECO:0007669"/>
    <property type="project" value="UniProtKB-KW"/>
</dbReference>
<dbReference type="Gene3D" id="2.30.130.40">
    <property type="entry name" value="LON domain-like"/>
    <property type="match status" value="1"/>
</dbReference>
<keyword evidence="2" id="KW-0645">Protease</keyword>
<evidence type="ECO:0000259" key="1">
    <source>
        <dbReference type="PROSITE" id="PS51787"/>
    </source>
</evidence>
<organism evidence="2 3">
    <name type="scientific">Veronia pacifica</name>
    <dbReference type="NCBI Taxonomy" id="1080227"/>
    <lineage>
        <taxon>Bacteria</taxon>
        <taxon>Pseudomonadati</taxon>
        <taxon>Pseudomonadota</taxon>
        <taxon>Gammaproteobacteria</taxon>
        <taxon>Vibrionales</taxon>
        <taxon>Vibrionaceae</taxon>
        <taxon>Veronia</taxon>
    </lineage>
</organism>
<dbReference type="Gene3D" id="1.10.4060.10">
    <property type="entry name" value="BPP1347 like domain"/>
    <property type="match status" value="1"/>
</dbReference>
<sequence>MRLGLFPLPLFLLPGGVTKLRIFEPRYVRLVKEAMHSGNGFVLSMKDGDAICRFGTLVDIIDFEQLPDGLLGITIRGKSRAKIFNVAQEDDKLWVGDVEALGDWPADFESLPDRVTNALKSIFDQHPQHAAQYDDEPADFSDSVWVCQRWLEVLPLENSQKQWFISQDNAEEAKSFIIHLLSD</sequence>
<dbReference type="GO" id="GO:0006508">
    <property type="term" value="P:proteolysis"/>
    <property type="evidence" value="ECO:0007669"/>
    <property type="project" value="UniProtKB-KW"/>
</dbReference>
<keyword evidence="2" id="KW-0378">Hydrolase</keyword>
<reference evidence="2 3" key="1">
    <citation type="submission" date="2016-05" db="EMBL/GenBank/DDBJ databases">
        <title>Genomic Taxonomy of the Vibrionaceae.</title>
        <authorList>
            <person name="Gomez-Gil B."/>
            <person name="Enciso-Ibarra J."/>
        </authorList>
    </citation>
    <scope>NUCLEOTIDE SEQUENCE [LARGE SCALE GENOMIC DNA]</scope>
    <source>
        <strain evidence="2 3">CAIM 1920</strain>
    </source>
</reference>
<dbReference type="SUPFAM" id="SSF88697">
    <property type="entry name" value="PUA domain-like"/>
    <property type="match status" value="1"/>
</dbReference>
<dbReference type="Pfam" id="PF02190">
    <property type="entry name" value="LON_substr_bdg"/>
    <property type="match status" value="1"/>
</dbReference>
<dbReference type="PROSITE" id="PS51787">
    <property type="entry name" value="LON_N"/>
    <property type="match status" value="1"/>
</dbReference>
<feature type="domain" description="Lon N-terminal" evidence="1">
    <location>
        <begin position="1"/>
        <end position="183"/>
    </location>
</feature>
<dbReference type="PANTHER" id="PTHR46732">
    <property type="entry name" value="ATP-DEPENDENT PROTEASE LA (LON) DOMAIN PROTEIN"/>
    <property type="match status" value="1"/>
</dbReference>
<comment type="caution">
    <text evidence="2">The sequence shown here is derived from an EMBL/GenBank/DDBJ whole genome shotgun (WGS) entry which is preliminary data.</text>
</comment>
<keyword evidence="3" id="KW-1185">Reference proteome</keyword>
<dbReference type="InterPro" id="IPR015947">
    <property type="entry name" value="PUA-like_sf"/>
</dbReference>
<accession>A0A1C3EPU4</accession>
<dbReference type="OrthoDB" id="8558970at2"/>
<gene>
    <name evidence="2" type="ORF">A8L45_04970</name>
</gene>
<dbReference type="RefSeq" id="WP_068899845.1">
    <property type="nucleotide sequence ID" value="NZ_JBHUIF010000033.1"/>
</dbReference>
<dbReference type="AlphaFoldDB" id="A0A1C3EPU4"/>
<name>A0A1C3EPU4_9GAMM</name>
<dbReference type="EMBL" id="LYBM01000005">
    <property type="protein sequence ID" value="ODA35263.1"/>
    <property type="molecule type" value="Genomic_DNA"/>
</dbReference>
<dbReference type="STRING" id="1080227.A8L45_04970"/>
<dbReference type="SMART" id="SM00464">
    <property type="entry name" value="LON"/>
    <property type="match status" value="1"/>
</dbReference>
<dbReference type="InterPro" id="IPR046336">
    <property type="entry name" value="Lon_prtase_N_sf"/>
</dbReference>
<proteinExistence type="predicted"/>
<dbReference type="Proteomes" id="UP000094936">
    <property type="component" value="Unassembled WGS sequence"/>
</dbReference>